<evidence type="ECO:0000313" key="3">
    <source>
        <dbReference type="Proteomes" id="UP000189933"/>
    </source>
</evidence>
<dbReference type="InterPro" id="IPR009040">
    <property type="entry name" value="Ferritin-like_diiron"/>
</dbReference>
<dbReference type="Proteomes" id="UP000189933">
    <property type="component" value="Unassembled WGS sequence"/>
</dbReference>
<dbReference type="EMBL" id="FUXM01000003">
    <property type="protein sequence ID" value="SJZ60534.1"/>
    <property type="molecule type" value="Genomic_DNA"/>
</dbReference>
<dbReference type="RefSeq" id="WP_159071917.1">
    <property type="nucleotide sequence ID" value="NZ_FUXM01000003.1"/>
</dbReference>
<gene>
    <name evidence="2" type="ORF">SAMN02745885_00372</name>
</gene>
<dbReference type="OrthoDB" id="2084641at2"/>
<dbReference type="InterPro" id="IPR003251">
    <property type="entry name" value="Rr_diiron-bd_dom"/>
</dbReference>
<organism evidence="2 3">
    <name type="scientific">Carboxydocella sporoproducens DSM 16521</name>
    <dbReference type="NCBI Taxonomy" id="1121270"/>
    <lineage>
        <taxon>Bacteria</taxon>
        <taxon>Bacillati</taxon>
        <taxon>Bacillota</taxon>
        <taxon>Clostridia</taxon>
        <taxon>Eubacteriales</taxon>
        <taxon>Clostridiales Family XVI. Incertae Sedis</taxon>
        <taxon>Carboxydocella</taxon>
    </lineage>
</organism>
<dbReference type="AlphaFoldDB" id="A0A1T4M1D2"/>
<proteinExistence type="predicted"/>
<accession>A0A1T4M1D2</accession>
<dbReference type="PROSITE" id="PS50905">
    <property type="entry name" value="FERRITIN_LIKE"/>
    <property type="match status" value="1"/>
</dbReference>
<dbReference type="InterPro" id="IPR012347">
    <property type="entry name" value="Ferritin-like"/>
</dbReference>
<dbReference type="GO" id="GO:0016491">
    <property type="term" value="F:oxidoreductase activity"/>
    <property type="evidence" value="ECO:0007669"/>
    <property type="project" value="InterPro"/>
</dbReference>
<dbReference type="SUPFAM" id="SSF47240">
    <property type="entry name" value="Ferritin-like"/>
    <property type="match status" value="1"/>
</dbReference>
<dbReference type="Pfam" id="PF02915">
    <property type="entry name" value="Rubrerythrin"/>
    <property type="match status" value="1"/>
</dbReference>
<dbReference type="Gene3D" id="1.20.1260.10">
    <property type="match status" value="1"/>
</dbReference>
<protein>
    <submittedName>
        <fullName evidence="2">Rubrerythrin</fullName>
    </submittedName>
</protein>
<reference evidence="3" key="1">
    <citation type="submission" date="2017-02" db="EMBL/GenBank/DDBJ databases">
        <authorList>
            <person name="Varghese N."/>
            <person name="Submissions S."/>
        </authorList>
    </citation>
    <scope>NUCLEOTIDE SEQUENCE [LARGE SCALE GENOMIC DNA]</scope>
    <source>
        <strain evidence="3">DSM 16521</strain>
    </source>
</reference>
<evidence type="ECO:0000313" key="2">
    <source>
        <dbReference type="EMBL" id="SJZ60534.1"/>
    </source>
</evidence>
<name>A0A1T4M1D2_9FIRM</name>
<sequence>MDLLTALEEALQEEIEAQKKYREAAAQAADPETRLLFEQLVREEEQHEKRIRERIKAVKLLGY</sequence>
<evidence type="ECO:0000259" key="1">
    <source>
        <dbReference type="PROSITE" id="PS50905"/>
    </source>
</evidence>
<dbReference type="GO" id="GO:0046872">
    <property type="term" value="F:metal ion binding"/>
    <property type="evidence" value="ECO:0007669"/>
    <property type="project" value="InterPro"/>
</dbReference>
<dbReference type="InterPro" id="IPR009078">
    <property type="entry name" value="Ferritin-like_SF"/>
</dbReference>
<feature type="domain" description="Ferritin-like diiron" evidence="1">
    <location>
        <begin position="1"/>
        <end position="62"/>
    </location>
</feature>
<keyword evidence="3" id="KW-1185">Reference proteome</keyword>